<comment type="caution">
    <text evidence="2">The sequence shown here is derived from an EMBL/GenBank/DDBJ whole genome shotgun (WGS) entry which is preliminary data.</text>
</comment>
<evidence type="ECO:0000313" key="2">
    <source>
        <dbReference type="EMBL" id="CAG7639011.1"/>
    </source>
</evidence>
<sequence length="218" mass="23016">MEDSIGVPRQFTGQLLDAAVRYAEERHWDVLPGSWLEPAASGAPRCSCGSAGCAAPGAHPVRPDWAGRGSGTAPAVRRMWLKQPQSSVLLPTGRTFDAIDVSEDAGCLALARMERMGLPLGPVLGAPGRRLLFFVLPGAGAKVPELLRGLGWPPESLDLAVLGEGSWVVAPPTRTAPGGCAQWVRPPSQANRWLPEAQELLSPLAYACGRETAAARAR</sequence>
<organism evidence="2 3">
    <name type="scientific">Actinacidiphila bryophytorum</name>
    <dbReference type="NCBI Taxonomy" id="1436133"/>
    <lineage>
        <taxon>Bacteria</taxon>
        <taxon>Bacillati</taxon>
        <taxon>Actinomycetota</taxon>
        <taxon>Actinomycetes</taxon>
        <taxon>Kitasatosporales</taxon>
        <taxon>Streptomycetaceae</taxon>
        <taxon>Actinacidiphila</taxon>
    </lineage>
</organism>
<dbReference type="RefSeq" id="WP_251512989.1">
    <property type="nucleotide sequence ID" value="NZ_CAJVAX010000017.1"/>
</dbReference>
<dbReference type="Proteomes" id="UP001153328">
    <property type="component" value="Unassembled WGS sequence"/>
</dbReference>
<dbReference type="InterPro" id="IPR015330">
    <property type="entry name" value="DNA_primase/pol_bifunc_N"/>
</dbReference>
<proteinExistence type="predicted"/>
<dbReference type="EMBL" id="CAJVAX010000017">
    <property type="protein sequence ID" value="CAG7639011.1"/>
    <property type="molecule type" value="Genomic_DNA"/>
</dbReference>
<dbReference type="SMART" id="SM00943">
    <property type="entry name" value="Prim-Pol"/>
    <property type="match status" value="1"/>
</dbReference>
<evidence type="ECO:0000259" key="1">
    <source>
        <dbReference type="SMART" id="SM00943"/>
    </source>
</evidence>
<feature type="domain" description="DNA primase/polymerase bifunctional N-terminal" evidence="1">
    <location>
        <begin position="19"/>
        <end position="201"/>
    </location>
</feature>
<reference evidence="2" key="1">
    <citation type="submission" date="2021-06" db="EMBL/GenBank/DDBJ databases">
        <authorList>
            <person name="Arsene-Ploetze F."/>
        </authorList>
    </citation>
    <scope>NUCLEOTIDE SEQUENCE</scope>
    <source>
        <strain evidence="2">SBRY1</strain>
    </source>
</reference>
<dbReference type="AlphaFoldDB" id="A0A9W4H0S1"/>
<gene>
    <name evidence="2" type="ORF">SBRY_30285</name>
</gene>
<accession>A0A9W4H0S1</accession>
<protein>
    <submittedName>
        <fullName evidence="2">Bifunctional DNA primase/polymerase, N-terminal</fullName>
    </submittedName>
</protein>
<name>A0A9W4H0S1_9ACTN</name>
<dbReference type="Pfam" id="PF09250">
    <property type="entry name" value="Prim-Pol"/>
    <property type="match status" value="1"/>
</dbReference>
<keyword evidence="3" id="KW-1185">Reference proteome</keyword>
<evidence type="ECO:0000313" key="3">
    <source>
        <dbReference type="Proteomes" id="UP001153328"/>
    </source>
</evidence>